<name>A0A165NYN1_9AGAM</name>
<organism evidence="2 3">
    <name type="scientific">Neolentinus lepideus HHB14362 ss-1</name>
    <dbReference type="NCBI Taxonomy" id="1314782"/>
    <lineage>
        <taxon>Eukaryota</taxon>
        <taxon>Fungi</taxon>
        <taxon>Dikarya</taxon>
        <taxon>Basidiomycota</taxon>
        <taxon>Agaricomycotina</taxon>
        <taxon>Agaricomycetes</taxon>
        <taxon>Gloeophyllales</taxon>
        <taxon>Gloeophyllaceae</taxon>
        <taxon>Neolentinus</taxon>
    </lineage>
</organism>
<gene>
    <name evidence="2" type="ORF">NEOLEDRAFT_1076030</name>
</gene>
<dbReference type="InterPro" id="IPR012337">
    <property type="entry name" value="RNaseH-like_sf"/>
</dbReference>
<dbReference type="Proteomes" id="UP000076761">
    <property type="component" value="Unassembled WGS sequence"/>
</dbReference>
<dbReference type="PROSITE" id="PS50879">
    <property type="entry name" value="RNASE_H_1"/>
    <property type="match status" value="1"/>
</dbReference>
<dbReference type="OrthoDB" id="407198at2759"/>
<dbReference type="InterPro" id="IPR036397">
    <property type="entry name" value="RNaseH_sf"/>
</dbReference>
<accession>A0A165NYN1</accession>
<dbReference type="EMBL" id="KV425623">
    <property type="protein sequence ID" value="KZT20293.1"/>
    <property type="molecule type" value="Genomic_DNA"/>
</dbReference>
<dbReference type="AlphaFoldDB" id="A0A165NYN1"/>
<proteinExistence type="predicted"/>
<sequence length="330" mass="37226">TVARLCAQEHSMYLTWVKGHAGHERNERADQAASMGAALVDPSDLNTQPASWLRVSGVKVTAITQALAYHAICQYKLDKYSSRTRTAANIALTQDAAEEAFGYRPSESQIWRAQRSKDVSWEARCFLWMATHDAYMVGEKWLRPSISAERIARALCPTCGTLETLGHILTTCDSPGQREIWDLARSLWLKRNADWYEPSLGLLLACCNGQFKTVKGHIKYGDAHLYRILMTESLHLIWKLRCECIIQNEGVPLDPRAVRNRWLATMNQRVHLDCLMTDTRKFKKRATPHVRVTATWTSILLGEDNLPPNWVRRGGVLVGIARDQAAQGVG</sequence>
<evidence type="ECO:0000313" key="3">
    <source>
        <dbReference type="Proteomes" id="UP000076761"/>
    </source>
</evidence>
<dbReference type="SUPFAM" id="SSF53098">
    <property type="entry name" value="Ribonuclease H-like"/>
    <property type="match status" value="1"/>
</dbReference>
<evidence type="ECO:0000313" key="2">
    <source>
        <dbReference type="EMBL" id="KZT20293.1"/>
    </source>
</evidence>
<dbReference type="Pfam" id="PF00075">
    <property type="entry name" value="RNase_H"/>
    <property type="match status" value="1"/>
</dbReference>
<keyword evidence="3" id="KW-1185">Reference proteome</keyword>
<feature type="non-terminal residue" evidence="2">
    <location>
        <position position="1"/>
    </location>
</feature>
<dbReference type="InParanoid" id="A0A165NYN1"/>
<reference evidence="2 3" key="1">
    <citation type="journal article" date="2016" name="Mol. Biol. Evol.">
        <title>Comparative Genomics of Early-Diverging Mushroom-Forming Fungi Provides Insights into the Origins of Lignocellulose Decay Capabilities.</title>
        <authorList>
            <person name="Nagy L.G."/>
            <person name="Riley R."/>
            <person name="Tritt A."/>
            <person name="Adam C."/>
            <person name="Daum C."/>
            <person name="Floudas D."/>
            <person name="Sun H."/>
            <person name="Yadav J.S."/>
            <person name="Pangilinan J."/>
            <person name="Larsson K.H."/>
            <person name="Matsuura K."/>
            <person name="Barry K."/>
            <person name="Labutti K."/>
            <person name="Kuo R."/>
            <person name="Ohm R.A."/>
            <person name="Bhattacharya S.S."/>
            <person name="Shirouzu T."/>
            <person name="Yoshinaga Y."/>
            <person name="Martin F.M."/>
            <person name="Grigoriev I.V."/>
            <person name="Hibbett D.S."/>
        </authorList>
    </citation>
    <scope>NUCLEOTIDE SEQUENCE [LARGE SCALE GENOMIC DNA]</scope>
    <source>
        <strain evidence="2 3">HHB14362 ss-1</strain>
    </source>
</reference>
<dbReference type="Gene3D" id="3.30.420.10">
    <property type="entry name" value="Ribonuclease H-like superfamily/Ribonuclease H"/>
    <property type="match status" value="1"/>
</dbReference>
<protein>
    <recommendedName>
        <fullName evidence="1">RNase H type-1 domain-containing protein</fullName>
    </recommendedName>
</protein>
<dbReference type="GO" id="GO:0004523">
    <property type="term" value="F:RNA-DNA hybrid ribonuclease activity"/>
    <property type="evidence" value="ECO:0007669"/>
    <property type="project" value="InterPro"/>
</dbReference>
<dbReference type="GO" id="GO:0003676">
    <property type="term" value="F:nucleic acid binding"/>
    <property type="evidence" value="ECO:0007669"/>
    <property type="project" value="InterPro"/>
</dbReference>
<dbReference type="InterPro" id="IPR002156">
    <property type="entry name" value="RNaseH_domain"/>
</dbReference>
<evidence type="ECO:0000259" key="1">
    <source>
        <dbReference type="PROSITE" id="PS50879"/>
    </source>
</evidence>
<feature type="domain" description="RNase H type-1" evidence="1">
    <location>
        <begin position="1"/>
        <end position="38"/>
    </location>
</feature>